<evidence type="ECO:0000313" key="1">
    <source>
        <dbReference type="EMBL" id="MCI78768.1"/>
    </source>
</evidence>
<dbReference type="AlphaFoldDB" id="A0A392URW8"/>
<comment type="caution">
    <text evidence="1">The sequence shown here is derived from an EMBL/GenBank/DDBJ whole genome shotgun (WGS) entry which is preliminary data.</text>
</comment>
<proteinExistence type="predicted"/>
<accession>A0A392URW8</accession>
<keyword evidence="2" id="KW-1185">Reference proteome</keyword>
<gene>
    <name evidence="1" type="ORF">A2U01_0100039</name>
</gene>
<name>A0A392URW8_9FABA</name>
<reference evidence="1 2" key="1">
    <citation type="journal article" date="2018" name="Front. Plant Sci.">
        <title>Red Clover (Trifolium pratense) and Zigzag Clover (T. medium) - A Picture of Genomic Similarities and Differences.</title>
        <authorList>
            <person name="Dluhosova J."/>
            <person name="Istvanek J."/>
            <person name="Nedelnik J."/>
            <person name="Repkova J."/>
        </authorList>
    </citation>
    <scope>NUCLEOTIDE SEQUENCE [LARGE SCALE GENOMIC DNA]</scope>
    <source>
        <strain evidence="2">cv. 10/8</strain>
        <tissue evidence="1">Leaf</tissue>
    </source>
</reference>
<protein>
    <submittedName>
        <fullName evidence="1">Uncharacterized protein</fullName>
    </submittedName>
</protein>
<dbReference type="Proteomes" id="UP000265520">
    <property type="component" value="Unassembled WGS sequence"/>
</dbReference>
<sequence length="37" mass="4041">MAERSQMLKEIATSASDKEISELAHHVSHYSGCSHLG</sequence>
<evidence type="ECO:0000313" key="2">
    <source>
        <dbReference type="Proteomes" id="UP000265520"/>
    </source>
</evidence>
<dbReference type="EMBL" id="LXQA010958678">
    <property type="protein sequence ID" value="MCI78768.1"/>
    <property type="molecule type" value="Genomic_DNA"/>
</dbReference>
<organism evidence="1 2">
    <name type="scientific">Trifolium medium</name>
    <dbReference type="NCBI Taxonomy" id="97028"/>
    <lineage>
        <taxon>Eukaryota</taxon>
        <taxon>Viridiplantae</taxon>
        <taxon>Streptophyta</taxon>
        <taxon>Embryophyta</taxon>
        <taxon>Tracheophyta</taxon>
        <taxon>Spermatophyta</taxon>
        <taxon>Magnoliopsida</taxon>
        <taxon>eudicotyledons</taxon>
        <taxon>Gunneridae</taxon>
        <taxon>Pentapetalae</taxon>
        <taxon>rosids</taxon>
        <taxon>fabids</taxon>
        <taxon>Fabales</taxon>
        <taxon>Fabaceae</taxon>
        <taxon>Papilionoideae</taxon>
        <taxon>50 kb inversion clade</taxon>
        <taxon>NPAAA clade</taxon>
        <taxon>Hologalegina</taxon>
        <taxon>IRL clade</taxon>
        <taxon>Trifolieae</taxon>
        <taxon>Trifolium</taxon>
    </lineage>
</organism>